<feature type="region of interest" description="Disordered" evidence="1">
    <location>
        <begin position="60"/>
        <end position="87"/>
    </location>
</feature>
<evidence type="ECO:0000313" key="2">
    <source>
        <dbReference type="EMBL" id="EXJ79971.1"/>
    </source>
</evidence>
<evidence type="ECO:0000256" key="1">
    <source>
        <dbReference type="SAM" id="MobiDB-lite"/>
    </source>
</evidence>
<dbReference type="AlphaFoldDB" id="W9XSM5"/>
<feature type="region of interest" description="Disordered" evidence="1">
    <location>
        <begin position="337"/>
        <end position="429"/>
    </location>
</feature>
<feature type="compositionally biased region" description="Pro residues" evidence="1">
    <location>
        <begin position="179"/>
        <end position="191"/>
    </location>
</feature>
<dbReference type="STRING" id="1182542.W9XSM5"/>
<feature type="compositionally biased region" description="Low complexity" evidence="1">
    <location>
        <begin position="39"/>
        <end position="48"/>
    </location>
</feature>
<dbReference type="GeneID" id="19172345"/>
<reference evidence="2 3" key="1">
    <citation type="submission" date="2013-03" db="EMBL/GenBank/DDBJ databases">
        <title>The Genome Sequence of Capronia epimyces CBS 606.96.</title>
        <authorList>
            <consortium name="The Broad Institute Genomics Platform"/>
            <person name="Cuomo C."/>
            <person name="de Hoog S."/>
            <person name="Gorbushina A."/>
            <person name="Walker B."/>
            <person name="Young S.K."/>
            <person name="Zeng Q."/>
            <person name="Gargeya S."/>
            <person name="Fitzgerald M."/>
            <person name="Haas B."/>
            <person name="Abouelleil A."/>
            <person name="Allen A.W."/>
            <person name="Alvarado L."/>
            <person name="Arachchi H.M."/>
            <person name="Berlin A.M."/>
            <person name="Chapman S.B."/>
            <person name="Gainer-Dewar J."/>
            <person name="Goldberg J."/>
            <person name="Griggs A."/>
            <person name="Gujja S."/>
            <person name="Hansen M."/>
            <person name="Howarth C."/>
            <person name="Imamovic A."/>
            <person name="Ireland A."/>
            <person name="Larimer J."/>
            <person name="McCowan C."/>
            <person name="Murphy C."/>
            <person name="Pearson M."/>
            <person name="Poon T.W."/>
            <person name="Priest M."/>
            <person name="Roberts A."/>
            <person name="Saif S."/>
            <person name="Shea T."/>
            <person name="Sisk P."/>
            <person name="Sykes S."/>
            <person name="Wortman J."/>
            <person name="Nusbaum C."/>
            <person name="Birren B."/>
        </authorList>
    </citation>
    <scope>NUCLEOTIDE SEQUENCE [LARGE SCALE GENOMIC DNA]</scope>
    <source>
        <strain evidence="2 3">CBS 606.96</strain>
    </source>
</reference>
<dbReference type="OrthoDB" id="4146419at2759"/>
<name>W9XSM5_9EURO</name>
<comment type="caution">
    <text evidence="2">The sequence shown here is derived from an EMBL/GenBank/DDBJ whole genome shotgun (WGS) entry which is preliminary data.</text>
</comment>
<feature type="compositionally biased region" description="Basic and acidic residues" evidence="1">
    <location>
        <begin position="414"/>
        <end position="429"/>
    </location>
</feature>
<feature type="compositionally biased region" description="Basic and acidic residues" evidence="1">
    <location>
        <begin position="161"/>
        <end position="173"/>
    </location>
</feature>
<feature type="region of interest" description="Disordered" evidence="1">
    <location>
        <begin position="118"/>
        <end position="201"/>
    </location>
</feature>
<organism evidence="2 3">
    <name type="scientific">Capronia epimyces CBS 606.96</name>
    <dbReference type="NCBI Taxonomy" id="1182542"/>
    <lineage>
        <taxon>Eukaryota</taxon>
        <taxon>Fungi</taxon>
        <taxon>Dikarya</taxon>
        <taxon>Ascomycota</taxon>
        <taxon>Pezizomycotina</taxon>
        <taxon>Eurotiomycetes</taxon>
        <taxon>Chaetothyriomycetidae</taxon>
        <taxon>Chaetothyriales</taxon>
        <taxon>Herpotrichiellaceae</taxon>
        <taxon>Capronia</taxon>
    </lineage>
</organism>
<evidence type="ECO:0000313" key="3">
    <source>
        <dbReference type="Proteomes" id="UP000019478"/>
    </source>
</evidence>
<feature type="compositionally biased region" description="Polar residues" evidence="1">
    <location>
        <begin position="118"/>
        <end position="129"/>
    </location>
</feature>
<feature type="region of interest" description="Disordered" evidence="1">
    <location>
        <begin position="265"/>
        <end position="325"/>
    </location>
</feature>
<dbReference type="Proteomes" id="UP000019478">
    <property type="component" value="Unassembled WGS sequence"/>
</dbReference>
<protein>
    <submittedName>
        <fullName evidence="2">Uncharacterized protein</fullName>
    </submittedName>
</protein>
<proteinExistence type="predicted"/>
<sequence length="429" mass="45577">MDRLTAAMKSPTKAGSMAPDTSVRPKSCASPRPSTPQNRLLGRGSLGSLRRLRSRLSLGSLRKSSPERKDVTRLSGHVTGGSPVHSRPSFRPLSIVNTALHPFNFDVTAAMHAVQDQTLSPSHKANSTAECAPGDSMASGQESSEPLAQFARLSNEERDDDEKTIKPAGRSDEDLPAQAFPPSPSPSPAPAPANDAQERANNPVFTGNFRSLINLPAPDISQHPAFQSDPATSTSDAPLLVTTSTAAEIRQWAKERGQVHAEHGNGVNAAAGTPNSGAGGANPANDQASGAAGAMTPRRAVRFVTPTGPRRREGRRSSEARTPGVFSLRHNFSRLRLDSDNAETETSDALTGGAAMTSPTAQPKTPVDSDKRAKASGSQEVEPKRTGLRKVTGLFKSKSDKTQPDPTSPLPDRPNYRRPREDLVRSFST</sequence>
<dbReference type="EMBL" id="AMGY01000007">
    <property type="protein sequence ID" value="EXJ79971.1"/>
    <property type="molecule type" value="Genomic_DNA"/>
</dbReference>
<accession>W9XSM5</accession>
<gene>
    <name evidence="2" type="ORF">A1O3_08257</name>
</gene>
<keyword evidence="3" id="KW-1185">Reference proteome</keyword>
<dbReference type="RefSeq" id="XP_007736545.1">
    <property type="nucleotide sequence ID" value="XM_007738355.1"/>
</dbReference>
<dbReference type="HOGENOM" id="CLU_033342_0_0_1"/>
<feature type="region of interest" description="Disordered" evidence="1">
    <location>
        <begin position="1"/>
        <end position="48"/>
    </location>
</feature>